<dbReference type="PANTHER" id="PTHR43798">
    <property type="entry name" value="MONOACYLGLYCEROL LIPASE"/>
    <property type="match status" value="1"/>
</dbReference>
<dbReference type="PANTHER" id="PTHR43798:SF31">
    <property type="entry name" value="AB HYDROLASE SUPERFAMILY PROTEIN YCLE"/>
    <property type="match status" value="1"/>
</dbReference>
<keyword evidence="1" id="KW-0378">Hydrolase</keyword>
<sequence>MPEHACPGAILHYDQDGDGPDIVWLSGGDNTGAIWHEDQLPFFRDSFRSTTYDARGVGGTRSLEPPPWSPEVYAADLASLIEAVCDPPVVLVGLSMGSMIGQQLSLDRPDLVRCAILLGTAGRSTGFLDEWMRAEIEFRRGGGQLTPAFATTHYGAFCYPPEVLGDAELWARLRRRVAGDYAERDGEALAAQWQACVDFNSIPRLPACRVPIHVIAGTHDLQTPPAHGRLVADTAANGHFHLFEGLAHLSIYGHAHDVLNPFIRDLARRYTG</sequence>
<dbReference type="InterPro" id="IPR050266">
    <property type="entry name" value="AB_hydrolase_sf"/>
</dbReference>
<dbReference type="EMBL" id="CADCWC010000397">
    <property type="protein sequence ID" value="CAA9549613.1"/>
    <property type="molecule type" value="Genomic_DNA"/>
</dbReference>
<reference evidence="3" key="1">
    <citation type="submission" date="2020-02" db="EMBL/GenBank/DDBJ databases">
        <authorList>
            <person name="Meier V. D."/>
        </authorList>
    </citation>
    <scope>NUCLEOTIDE SEQUENCE</scope>
    <source>
        <strain evidence="3">AVDCRST_MAG79</strain>
    </source>
</reference>
<dbReference type="InterPro" id="IPR000073">
    <property type="entry name" value="AB_hydrolase_1"/>
</dbReference>
<evidence type="ECO:0000259" key="2">
    <source>
        <dbReference type="Pfam" id="PF12697"/>
    </source>
</evidence>
<dbReference type="GO" id="GO:0016020">
    <property type="term" value="C:membrane"/>
    <property type="evidence" value="ECO:0007669"/>
    <property type="project" value="TreeGrafter"/>
</dbReference>
<protein>
    <recommendedName>
        <fullName evidence="2">AB hydrolase-1 domain-containing protein</fullName>
    </recommendedName>
</protein>
<dbReference type="SUPFAM" id="SSF53474">
    <property type="entry name" value="alpha/beta-Hydrolases"/>
    <property type="match status" value="1"/>
</dbReference>
<organism evidence="3">
    <name type="scientific">uncultured Thermoleophilia bacterium</name>
    <dbReference type="NCBI Taxonomy" id="1497501"/>
    <lineage>
        <taxon>Bacteria</taxon>
        <taxon>Bacillati</taxon>
        <taxon>Actinomycetota</taxon>
        <taxon>Thermoleophilia</taxon>
        <taxon>environmental samples</taxon>
    </lineage>
</organism>
<gene>
    <name evidence="3" type="ORF">AVDCRST_MAG79-2589</name>
</gene>
<accession>A0A6J4UFS1</accession>
<evidence type="ECO:0000256" key="1">
    <source>
        <dbReference type="ARBA" id="ARBA00022801"/>
    </source>
</evidence>
<feature type="domain" description="AB hydrolase-1" evidence="2">
    <location>
        <begin position="22"/>
        <end position="258"/>
    </location>
</feature>
<proteinExistence type="predicted"/>
<dbReference type="GO" id="GO:0016787">
    <property type="term" value="F:hydrolase activity"/>
    <property type="evidence" value="ECO:0007669"/>
    <property type="project" value="UniProtKB-KW"/>
</dbReference>
<evidence type="ECO:0000313" key="3">
    <source>
        <dbReference type="EMBL" id="CAA9549613.1"/>
    </source>
</evidence>
<dbReference type="Gene3D" id="3.40.50.1820">
    <property type="entry name" value="alpha/beta hydrolase"/>
    <property type="match status" value="1"/>
</dbReference>
<dbReference type="Pfam" id="PF12697">
    <property type="entry name" value="Abhydrolase_6"/>
    <property type="match status" value="1"/>
</dbReference>
<dbReference type="AlphaFoldDB" id="A0A6J4UFS1"/>
<dbReference type="InterPro" id="IPR029058">
    <property type="entry name" value="AB_hydrolase_fold"/>
</dbReference>
<name>A0A6J4UFS1_9ACTN</name>